<evidence type="ECO:0000313" key="7">
    <source>
        <dbReference type="Proteomes" id="UP000237846"/>
    </source>
</evidence>
<evidence type="ECO:0000256" key="2">
    <source>
        <dbReference type="ARBA" id="ARBA00023125"/>
    </source>
</evidence>
<dbReference type="Gene3D" id="1.10.260.40">
    <property type="entry name" value="lambda repressor-like DNA-binding domains"/>
    <property type="match status" value="1"/>
</dbReference>
<name>A0A2T0PXG4_9ACTN</name>
<dbReference type="Gene3D" id="3.40.50.2300">
    <property type="match status" value="2"/>
</dbReference>
<dbReference type="InterPro" id="IPR028082">
    <property type="entry name" value="Peripla_BP_I"/>
</dbReference>
<feature type="domain" description="HTH lacI-type" evidence="5">
    <location>
        <begin position="7"/>
        <end position="61"/>
    </location>
</feature>
<sequence length="359" mass="38444">MAERARATIATIAREAGVSVPTVSKVLNNRGDVAPQTRRRVEDLLVKHRYRRRTATRTTRTGLIDLVFVDLHGQWSAEVLRGVEEATQRADVGVVVSAVKGQEARPHGHWLRRIMARGSDGLLLVLSDLSPDQRSQLADVGMPVVLVDPVGVPDAEIASVGATNWRGGMAATQHLIELGHSRIAVIGGPPAYLCSRARLDGYRSALERAGLTVPAEYVRQGDFLSASGHRETMALLDLDEPPTAIFACADQMAMGVYEALFDRGLRVPQDVSVVGFDDLAQTRWAVPPLTTVRQPLTEMAAVATRMLLQLVAGEELDSTRLELTTDLVRRSSTAPPGAAAPPEPAAGEAAEEPGAPVGA</sequence>
<dbReference type="AlphaFoldDB" id="A0A2T0PXG4"/>
<dbReference type="InterPro" id="IPR046335">
    <property type="entry name" value="LacI/GalR-like_sensor"/>
</dbReference>
<gene>
    <name evidence="6" type="ORF">CLV72_108134</name>
</gene>
<dbReference type="PANTHER" id="PTHR30146">
    <property type="entry name" value="LACI-RELATED TRANSCRIPTIONAL REPRESSOR"/>
    <property type="match status" value="1"/>
</dbReference>
<feature type="compositionally biased region" description="Low complexity" evidence="4">
    <location>
        <begin position="345"/>
        <end position="359"/>
    </location>
</feature>
<dbReference type="EMBL" id="PVZC01000008">
    <property type="protein sequence ID" value="PRX96128.1"/>
    <property type="molecule type" value="Genomic_DNA"/>
</dbReference>
<protein>
    <submittedName>
        <fullName evidence="6">LacI family transcriptional regulator</fullName>
    </submittedName>
</protein>
<proteinExistence type="predicted"/>
<dbReference type="CDD" id="cd06296">
    <property type="entry name" value="PBP1_CatR-like"/>
    <property type="match status" value="1"/>
</dbReference>
<evidence type="ECO:0000259" key="5">
    <source>
        <dbReference type="PROSITE" id="PS50932"/>
    </source>
</evidence>
<dbReference type="PANTHER" id="PTHR30146:SF153">
    <property type="entry name" value="LACTOSE OPERON REPRESSOR"/>
    <property type="match status" value="1"/>
</dbReference>
<dbReference type="SUPFAM" id="SSF47413">
    <property type="entry name" value="lambda repressor-like DNA-binding domains"/>
    <property type="match status" value="1"/>
</dbReference>
<keyword evidence="1" id="KW-0805">Transcription regulation</keyword>
<evidence type="ECO:0000313" key="6">
    <source>
        <dbReference type="EMBL" id="PRX96128.1"/>
    </source>
</evidence>
<dbReference type="PROSITE" id="PS50932">
    <property type="entry name" value="HTH_LACI_2"/>
    <property type="match status" value="1"/>
</dbReference>
<dbReference type="CDD" id="cd01392">
    <property type="entry name" value="HTH_LacI"/>
    <property type="match status" value="1"/>
</dbReference>
<dbReference type="GO" id="GO:0000976">
    <property type="term" value="F:transcription cis-regulatory region binding"/>
    <property type="evidence" value="ECO:0007669"/>
    <property type="project" value="TreeGrafter"/>
</dbReference>
<keyword evidence="2" id="KW-0238">DNA-binding</keyword>
<comment type="caution">
    <text evidence="6">The sequence shown here is derived from an EMBL/GenBank/DDBJ whole genome shotgun (WGS) entry which is preliminary data.</text>
</comment>
<dbReference type="Pfam" id="PF13377">
    <property type="entry name" value="Peripla_BP_3"/>
    <property type="match status" value="1"/>
</dbReference>
<dbReference type="Pfam" id="PF00356">
    <property type="entry name" value="LacI"/>
    <property type="match status" value="1"/>
</dbReference>
<organism evidence="6 7">
    <name type="scientific">Allonocardiopsis opalescens</name>
    <dbReference type="NCBI Taxonomy" id="1144618"/>
    <lineage>
        <taxon>Bacteria</taxon>
        <taxon>Bacillati</taxon>
        <taxon>Actinomycetota</taxon>
        <taxon>Actinomycetes</taxon>
        <taxon>Streptosporangiales</taxon>
        <taxon>Allonocardiopsis</taxon>
    </lineage>
</organism>
<keyword evidence="7" id="KW-1185">Reference proteome</keyword>
<reference evidence="6 7" key="1">
    <citation type="submission" date="2018-03" db="EMBL/GenBank/DDBJ databases">
        <title>Genomic Encyclopedia of Archaeal and Bacterial Type Strains, Phase II (KMG-II): from individual species to whole genera.</title>
        <authorList>
            <person name="Goeker M."/>
        </authorList>
    </citation>
    <scope>NUCLEOTIDE SEQUENCE [LARGE SCALE GENOMIC DNA]</scope>
    <source>
        <strain evidence="6 7">DSM 45601</strain>
    </source>
</reference>
<keyword evidence="3" id="KW-0804">Transcription</keyword>
<dbReference type="InterPro" id="IPR010982">
    <property type="entry name" value="Lambda_DNA-bd_dom_sf"/>
</dbReference>
<dbReference type="GO" id="GO:0003700">
    <property type="term" value="F:DNA-binding transcription factor activity"/>
    <property type="evidence" value="ECO:0007669"/>
    <property type="project" value="TreeGrafter"/>
</dbReference>
<dbReference type="InterPro" id="IPR000843">
    <property type="entry name" value="HTH_LacI"/>
</dbReference>
<evidence type="ECO:0000256" key="1">
    <source>
        <dbReference type="ARBA" id="ARBA00023015"/>
    </source>
</evidence>
<dbReference type="RefSeq" id="WP_106250800.1">
    <property type="nucleotide sequence ID" value="NZ_PVZC01000008.1"/>
</dbReference>
<evidence type="ECO:0000256" key="4">
    <source>
        <dbReference type="SAM" id="MobiDB-lite"/>
    </source>
</evidence>
<evidence type="ECO:0000256" key="3">
    <source>
        <dbReference type="ARBA" id="ARBA00023163"/>
    </source>
</evidence>
<accession>A0A2T0PXG4</accession>
<feature type="region of interest" description="Disordered" evidence="4">
    <location>
        <begin position="329"/>
        <end position="359"/>
    </location>
</feature>
<dbReference type="SUPFAM" id="SSF53822">
    <property type="entry name" value="Periplasmic binding protein-like I"/>
    <property type="match status" value="1"/>
</dbReference>
<dbReference type="SMART" id="SM00354">
    <property type="entry name" value="HTH_LACI"/>
    <property type="match status" value="1"/>
</dbReference>
<dbReference type="Proteomes" id="UP000237846">
    <property type="component" value="Unassembled WGS sequence"/>
</dbReference>
<dbReference type="OrthoDB" id="9785139at2"/>